<feature type="transmembrane region" description="Helical" evidence="8">
    <location>
        <begin position="377"/>
        <end position="402"/>
    </location>
</feature>
<feature type="transmembrane region" description="Helical" evidence="8">
    <location>
        <begin position="104"/>
        <end position="124"/>
    </location>
</feature>
<feature type="domain" description="Major facilitator superfamily (MFS) profile" evidence="9">
    <location>
        <begin position="38"/>
        <end position="469"/>
    </location>
</feature>
<dbReference type="InterPro" id="IPR005828">
    <property type="entry name" value="MFS_sugar_transport-like"/>
</dbReference>
<evidence type="ECO:0000256" key="8">
    <source>
        <dbReference type="SAM" id="Phobius"/>
    </source>
</evidence>
<dbReference type="PANTHER" id="PTHR48020:SF12">
    <property type="entry name" value="PROTON MYO-INOSITOL COTRANSPORTER"/>
    <property type="match status" value="1"/>
</dbReference>
<feature type="transmembrane region" description="Helical" evidence="8">
    <location>
        <begin position="38"/>
        <end position="63"/>
    </location>
</feature>
<dbReference type="InterPro" id="IPR005829">
    <property type="entry name" value="Sugar_transporter_CS"/>
</dbReference>
<organism evidence="10 11">
    <name type="scientific">Saccharopolyspora mangrovi</name>
    <dbReference type="NCBI Taxonomy" id="3082379"/>
    <lineage>
        <taxon>Bacteria</taxon>
        <taxon>Bacillati</taxon>
        <taxon>Actinomycetota</taxon>
        <taxon>Actinomycetes</taxon>
        <taxon>Pseudonocardiales</taxon>
        <taxon>Pseudonocardiaceae</taxon>
        <taxon>Saccharopolyspora</taxon>
    </lineage>
</organism>
<dbReference type="PROSITE" id="PS00217">
    <property type="entry name" value="SUGAR_TRANSPORT_2"/>
    <property type="match status" value="1"/>
</dbReference>
<accession>A0ABU6ALA7</accession>
<evidence type="ECO:0000256" key="5">
    <source>
        <dbReference type="ARBA" id="ARBA00022989"/>
    </source>
</evidence>
<dbReference type="InterPro" id="IPR020846">
    <property type="entry name" value="MFS_dom"/>
</dbReference>
<gene>
    <name evidence="10" type="ORF">R4I43_33550</name>
</gene>
<feature type="transmembrane region" description="Helical" evidence="8">
    <location>
        <begin position="349"/>
        <end position="371"/>
    </location>
</feature>
<evidence type="ECO:0000313" key="10">
    <source>
        <dbReference type="EMBL" id="MEB3372338.1"/>
    </source>
</evidence>
<evidence type="ECO:0000256" key="3">
    <source>
        <dbReference type="ARBA" id="ARBA00022448"/>
    </source>
</evidence>
<feature type="transmembrane region" description="Helical" evidence="8">
    <location>
        <begin position="197"/>
        <end position="216"/>
    </location>
</feature>
<feature type="transmembrane region" description="Helical" evidence="8">
    <location>
        <begin position="414"/>
        <end position="438"/>
    </location>
</feature>
<evidence type="ECO:0000256" key="4">
    <source>
        <dbReference type="ARBA" id="ARBA00022692"/>
    </source>
</evidence>
<keyword evidence="5 8" id="KW-1133">Transmembrane helix</keyword>
<comment type="subcellular location">
    <subcellularLocation>
        <location evidence="1">Cell membrane</location>
        <topology evidence="1">Multi-pass membrane protein</topology>
    </subcellularLocation>
</comment>
<sequence length="486" mass="52715">MRLNVEEVAMHQRSRERRDGVFPASDEARANKRFLRQLTAIATLGALLFGFDTGVISGALIYLREDLRLTSVAEGLVVASLLFPGATSGALLGGPIADRFGRRASLISCAVLFAVGVLACSLAPDVATLVVARVVLGFAVGCASVACPLYLAELAPSSKRGRMVAVNQLMITVGLFLSFSSNVLFDQFAHGPAVWRYMIGIAIIPAIAFFLGMLSLPDTPRWYAGKGRLEQCRETLARAHSAEDAEFEYRQIVEIAQRETNEATILWTMLRVLGEQAWMRRLLWIGIVLAVAQQTTGINVVMYYAPTVLEESGMTGSASLVASLAVGLEQVLLTFVGIWLLGFMGRRKMMLFGFFGVAVSHGLLAMSYLLPESTLRSYLILLFMVGVSASMVTFVGSTGFVVLSEIFPLAIRGFAMGASICGLWVANSLISFFFPILAEGVGSVAVFVGFTGLNLLVWLFVFRAIPETKGRTLEELEADFRSGRKD</sequence>
<dbReference type="EMBL" id="JAWLNX010000043">
    <property type="protein sequence ID" value="MEB3372338.1"/>
    <property type="molecule type" value="Genomic_DNA"/>
</dbReference>
<dbReference type="InterPro" id="IPR036259">
    <property type="entry name" value="MFS_trans_sf"/>
</dbReference>
<evidence type="ECO:0000313" key="11">
    <source>
        <dbReference type="Proteomes" id="UP001327093"/>
    </source>
</evidence>
<feature type="transmembrane region" description="Helical" evidence="8">
    <location>
        <begin position="130"/>
        <end position="152"/>
    </location>
</feature>
<dbReference type="SUPFAM" id="SSF103473">
    <property type="entry name" value="MFS general substrate transporter"/>
    <property type="match status" value="1"/>
</dbReference>
<dbReference type="NCBIfam" id="TIGR00879">
    <property type="entry name" value="SP"/>
    <property type="match status" value="1"/>
</dbReference>
<keyword evidence="6 8" id="KW-0472">Membrane</keyword>
<reference evidence="10 11" key="1">
    <citation type="submission" date="2023-10" db="EMBL/GenBank/DDBJ databases">
        <title>Saccharopolyspora sp. nov., isolated from mangrove soil.</title>
        <authorList>
            <person name="Lu Y."/>
            <person name="Liu W."/>
        </authorList>
    </citation>
    <scope>NUCLEOTIDE SEQUENCE [LARGE SCALE GENOMIC DNA]</scope>
    <source>
        <strain evidence="10 11">S2-29</strain>
    </source>
</reference>
<dbReference type="PANTHER" id="PTHR48020">
    <property type="entry name" value="PROTON MYO-INOSITOL COTRANSPORTER"/>
    <property type="match status" value="1"/>
</dbReference>
<dbReference type="PROSITE" id="PS00216">
    <property type="entry name" value="SUGAR_TRANSPORT_1"/>
    <property type="match status" value="1"/>
</dbReference>
<keyword evidence="3 7" id="KW-0813">Transport</keyword>
<proteinExistence type="inferred from homology"/>
<evidence type="ECO:0000256" key="6">
    <source>
        <dbReference type="ARBA" id="ARBA00023136"/>
    </source>
</evidence>
<comment type="caution">
    <text evidence="10">The sequence shown here is derived from an EMBL/GenBank/DDBJ whole genome shotgun (WGS) entry which is preliminary data.</text>
</comment>
<dbReference type="Gene3D" id="1.20.1250.20">
    <property type="entry name" value="MFS general substrate transporter like domains"/>
    <property type="match status" value="1"/>
</dbReference>
<protein>
    <submittedName>
        <fullName evidence="10">Sugar porter family MFS transporter</fullName>
    </submittedName>
</protein>
<evidence type="ECO:0000256" key="1">
    <source>
        <dbReference type="ARBA" id="ARBA00004651"/>
    </source>
</evidence>
<feature type="transmembrane region" description="Helical" evidence="8">
    <location>
        <begin position="317"/>
        <end position="342"/>
    </location>
</feature>
<dbReference type="PROSITE" id="PS50850">
    <property type="entry name" value="MFS"/>
    <property type="match status" value="1"/>
</dbReference>
<name>A0ABU6ALA7_9PSEU</name>
<keyword evidence="4 8" id="KW-0812">Transmembrane</keyword>
<dbReference type="PRINTS" id="PR00171">
    <property type="entry name" value="SUGRTRNSPORT"/>
</dbReference>
<comment type="similarity">
    <text evidence="2 7">Belongs to the major facilitator superfamily. Sugar transporter (TC 2.A.1.1) family.</text>
</comment>
<evidence type="ECO:0000256" key="2">
    <source>
        <dbReference type="ARBA" id="ARBA00010992"/>
    </source>
</evidence>
<keyword evidence="11" id="KW-1185">Reference proteome</keyword>
<dbReference type="InterPro" id="IPR050814">
    <property type="entry name" value="Myo-inositol_Transporter"/>
</dbReference>
<evidence type="ECO:0000259" key="9">
    <source>
        <dbReference type="PROSITE" id="PS50850"/>
    </source>
</evidence>
<evidence type="ECO:0000256" key="7">
    <source>
        <dbReference type="RuleBase" id="RU003346"/>
    </source>
</evidence>
<dbReference type="Pfam" id="PF00083">
    <property type="entry name" value="Sugar_tr"/>
    <property type="match status" value="1"/>
</dbReference>
<feature type="transmembrane region" description="Helical" evidence="8">
    <location>
        <begin position="75"/>
        <end position="97"/>
    </location>
</feature>
<feature type="transmembrane region" description="Helical" evidence="8">
    <location>
        <begin position="444"/>
        <end position="462"/>
    </location>
</feature>
<feature type="transmembrane region" description="Helical" evidence="8">
    <location>
        <begin position="164"/>
        <end position="185"/>
    </location>
</feature>
<dbReference type="Proteomes" id="UP001327093">
    <property type="component" value="Unassembled WGS sequence"/>
</dbReference>
<feature type="transmembrane region" description="Helical" evidence="8">
    <location>
        <begin position="282"/>
        <end position="305"/>
    </location>
</feature>
<dbReference type="InterPro" id="IPR003663">
    <property type="entry name" value="Sugar/inositol_transpt"/>
</dbReference>
<dbReference type="RefSeq" id="WP_324269758.1">
    <property type="nucleotide sequence ID" value="NZ_JAWLNX010000043.1"/>
</dbReference>